<dbReference type="GO" id="GO:0046718">
    <property type="term" value="P:symbiont entry into host cell"/>
    <property type="evidence" value="ECO:0007669"/>
    <property type="project" value="UniProtKB-KW"/>
</dbReference>
<keyword evidence="4 15" id="KW-1048">Host nucleus</keyword>
<evidence type="ECO:0000256" key="7">
    <source>
        <dbReference type="ARBA" id="ARBA00022844"/>
    </source>
</evidence>
<sequence>MESKTRRKRAAPQDLYRHCLQGGDCIPDVQNKYEQKTWADVLLKIFGSLLYFGNLGIGTGRGSGGSLGYKPLGTTHVGEVAPIVPARPNILIDAVGPPDIVPIDAATPSIVPLAEGTIDTGLVAPDAGPGVGVEELELYTISDPTTDVGGVQPTPTVISTDEGAVAVIDAQPIPERPVQVYYDPDPSATSSLHIFPALPTTSTDVNVFVDSFSSTVVGGFDEIPLQRLDFTELDIEEAPTASTPVQKVEAALSRAKSLYSRYFKQVPVRSAKFLTQPSQLVQFEFENPAFEADITLQFERDLAEVTAAPDADFADVTRLHRPQLSSVDGTVRVSRIGETGTISTRSGIVIGQRVHFYHDISTINEPETIELQQFGEYSGMSTVVDDILASTIIDPANALDVALNEDALIDTVSEDFTNTHLVINYTNEIDETLAVPTLPPGSVLKVFTPDIGDIIVSYPNDSIPILNIIPGSSISPLALDVLQDFFLYPGLLPKKRRRMESF</sequence>
<evidence type="ECO:0000256" key="2">
    <source>
        <dbReference type="ARBA" id="ARBA00022553"/>
    </source>
</evidence>
<dbReference type="GO" id="GO:0043657">
    <property type="term" value="C:host cell"/>
    <property type="evidence" value="ECO:0007669"/>
    <property type="project" value="GOC"/>
</dbReference>
<organism evidence="16 17">
    <name type="scientific">Human papillomavirus</name>
    <dbReference type="NCBI Taxonomy" id="10566"/>
    <lineage>
        <taxon>Viruses</taxon>
        <taxon>Monodnaviria</taxon>
        <taxon>Shotokuvirae</taxon>
        <taxon>Cossaviricota</taxon>
        <taxon>Papovaviricetes</taxon>
        <taxon>Zurhausenvirales</taxon>
        <taxon>Papillomaviridae</taxon>
    </lineage>
</organism>
<keyword evidence="2 15" id="KW-0597">Phosphoprotein</keyword>
<evidence type="ECO:0000256" key="13">
    <source>
        <dbReference type="ARBA" id="ARBA00023157"/>
    </source>
</evidence>
<dbReference type="GO" id="GO:0019028">
    <property type="term" value="C:viral capsid"/>
    <property type="evidence" value="ECO:0007669"/>
    <property type="project" value="UniProtKB-UniRule"/>
</dbReference>
<protein>
    <recommendedName>
        <fullName evidence="15">Minor capsid protein L2</fullName>
    </recommendedName>
</protein>
<evidence type="ECO:0000256" key="4">
    <source>
        <dbReference type="ARBA" id="ARBA00022562"/>
    </source>
</evidence>
<evidence type="ECO:0000256" key="15">
    <source>
        <dbReference type="HAMAP-Rule" id="MF_04003"/>
    </source>
</evidence>
<dbReference type="GO" id="GO:0075521">
    <property type="term" value="P:microtubule-dependent intracellular transport of viral material towards nucleus"/>
    <property type="evidence" value="ECO:0007669"/>
    <property type="project" value="UniProtKB-UniRule"/>
</dbReference>
<accession>H2BQE0</accession>
<keyword evidence="9 15" id="KW-1177">Microtubular inwards viral transport</keyword>
<reference evidence="16 17" key="1">
    <citation type="submission" date="2011-04" db="EMBL/GenBank/DDBJ databases">
        <title>Nucleotide sequences and genomic organisation of nine novel human gammapapillomavirus.</title>
        <authorList>
            <person name="Sauvage V."/>
            <person name="Cheval J."/>
            <person name="Pariente K."/>
            <person name="Foulongne V."/>
            <person name="Eloit M."/>
        </authorList>
    </citation>
    <scope>NUCLEOTIDE SEQUENCE [LARGE SCALE GENOMIC DNA]</scope>
    <source>
        <strain evidence="16">915 F 06 008 CG2</strain>
    </source>
</reference>
<comment type="similarity">
    <text evidence="15">Belongs to the papillomaviridae L2 protein family.</text>
</comment>
<evidence type="ECO:0000256" key="11">
    <source>
        <dbReference type="ARBA" id="ARBA00023120"/>
    </source>
</evidence>
<evidence type="ECO:0000256" key="6">
    <source>
        <dbReference type="ARBA" id="ARBA00022812"/>
    </source>
</evidence>
<evidence type="ECO:0000256" key="3">
    <source>
        <dbReference type="ARBA" id="ARBA00022561"/>
    </source>
</evidence>
<keyword evidence="10" id="KW-1039">Host endosome</keyword>
<dbReference type="GO" id="GO:0003677">
    <property type="term" value="F:DNA binding"/>
    <property type="evidence" value="ECO:0007669"/>
    <property type="project" value="UniProtKB-UniRule"/>
</dbReference>
<dbReference type="GO" id="GO:0042025">
    <property type="term" value="C:host cell nucleus"/>
    <property type="evidence" value="ECO:0007669"/>
    <property type="project" value="UniProtKB-SubCell"/>
</dbReference>
<evidence type="ECO:0000313" key="16">
    <source>
        <dbReference type="EMBL" id="AEX31169.1"/>
    </source>
</evidence>
<gene>
    <name evidence="15 16" type="primary">L2</name>
</gene>
<comment type="subcellular location">
    <subcellularLocation>
        <location evidence="15">Virion</location>
    </subcellularLocation>
    <subcellularLocation>
        <location evidence="15">Host nucleus</location>
    </subcellularLocation>
</comment>
<dbReference type="Pfam" id="PF00513">
    <property type="entry name" value="Late_protein_L2"/>
    <property type="match status" value="1"/>
</dbReference>
<evidence type="ECO:0000256" key="14">
    <source>
        <dbReference type="ARBA" id="ARBA00023296"/>
    </source>
</evidence>
<keyword evidence="6" id="KW-1040">Host Golgi apparatus</keyword>
<comment type="PTM">
    <text evidence="15">Highly phosphorylated.</text>
</comment>
<dbReference type="EMBL" id="JF966378">
    <property type="protein sequence ID" value="AEX31169.1"/>
    <property type="molecule type" value="Genomic_DNA"/>
</dbReference>
<keyword evidence="14 15" id="KW-1160">Virus entry into host cell</keyword>
<evidence type="ECO:0000313" key="17">
    <source>
        <dbReference type="Proteomes" id="UP000150729"/>
    </source>
</evidence>
<evidence type="ECO:0000256" key="8">
    <source>
        <dbReference type="ARBA" id="ARBA00022921"/>
    </source>
</evidence>
<keyword evidence="13 15" id="KW-1015">Disulfide bond</keyword>
<evidence type="ECO:0000256" key="9">
    <source>
        <dbReference type="ARBA" id="ARBA00022952"/>
    </source>
</evidence>
<keyword evidence="11 15" id="KW-1176">Cytoplasmic inwards viral transport</keyword>
<keyword evidence="5 15" id="KW-0945">Host-virus interaction</keyword>
<keyword evidence="7 15" id="KW-0946">Virion</keyword>
<keyword evidence="1 15" id="KW-1163">Viral penetration into host nucleus</keyword>
<dbReference type="HAMAP" id="MF_04003">
    <property type="entry name" value="PPV_L2"/>
    <property type="match status" value="1"/>
</dbReference>
<name>H2BQE0_9PAPI</name>
<keyword evidence="3 15" id="KW-0167">Capsid protein</keyword>
<proteinExistence type="inferred from homology"/>
<feature type="disulfide bond" evidence="15">
    <location>
        <begin position="19"/>
        <end position="25"/>
    </location>
</feature>
<keyword evidence="8 15" id="KW-0426">Late protein</keyword>
<dbReference type="GO" id="GO:0075732">
    <property type="term" value="P:viral penetration into host nucleus"/>
    <property type="evidence" value="ECO:0007669"/>
    <property type="project" value="UniProtKB-KW"/>
</dbReference>
<comment type="subunit">
    <text evidence="15">Interacts with major capsid protein L1. Interacts with E2; this interaction inhibits E2 transcriptional activity but not the DNA replication function E2. Interacts with host HSPA8; this interaction is required for L2 nuclear translocation. Interacts with host importins KPNB2 and KPNB3. Forms a complex with importin alpha2-beta1 heterodimers via interaction with the importin alpha2 adapter. Interacts with host DYNLT1; this interaction is essential for virus intracellular transport during entry. Interacts (via C-terminus) with host retromer subunits VPS35 AND VPS29.</text>
</comment>
<comment type="caution">
    <text evidence="15">Lacks conserved residue(s) required for the propagation of feature annotation.</text>
</comment>
<dbReference type="InterPro" id="IPR000784">
    <property type="entry name" value="Late_L2"/>
</dbReference>
<evidence type="ECO:0000256" key="5">
    <source>
        <dbReference type="ARBA" id="ARBA00022581"/>
    </source>
</evidence>
<evidence type="ECO:0000256" key="1">
    <source>
        <dbReference type="ARBA" id="ARBA00022524"/>
    </source>
</evidence>
<dbReference type="GO" id="GO:0005198">
    <property type="term" value="F:structural molecule activity"/>
    <property type="evidence" value="ECO:0007669"/>
    <property type="project" value="UniProtKB-UniRule"/>
</dbReference>
<evidence type="ECO:0000256" key="10">
    <source>
        <dbReference type="ARBA" id="ARBA00023046"/>
    </source>
</evidence>
<dbReference type="Proteomes" id="UP000150729">
    <property type="component" value="Genome"/>
</dbReference>
<comment type="function">
    <text evidence="15">Minor protein of the capsid that localizes along the inner surface of the virion, within the central cavities beneath the L1 pentamers. Plays a role in capsid stabilization through interaction with the major capsid protein L1. Once the virion enters the host cell, L2 escorts the genomic DNA into the nucleus by promoting escape from the endosomal compartments and traffic through the host Golgi network. Mechanistically, the C-terminus of L2 possesses a cell-penetrating peptide that protudes from the host endosome, interacts with host cytoplasmic retromer cargo and thereby mediates the capsid delivery to the host trans-Golgi network. Plays a role through its interaction with host dynein in the intracellular microtubule-dependent transport of viral capsid toward the nucleus. Mediates the viral genome import into the nucleus through binding to host importins. Once within the nucleus, L2 localizes viral genomes to host PML bodies in order to activate early gene expression for establishment of infection. Later on, promotes late gene expression by interacting with the viral E2 protein and by inhibiting its transcriptional activation functions. During virion assembly, encapsidates the genome by direct interaction with the viral DNA.</text>
</comment>
<keyword evidence="12 15" id="KW-0238">DNA-binding</keyword>
<evidence type="ECO:0000256" key="12">
    <source>
        <dbReference type="ARBA" id="ARBA00023125"/>
    </source>
</evidence>